<dbReference type="InterPro" id="IPR018637">
    <property type="entry name" value="DUF2059"/>
</dbReference>
<reference evidence="3 4" key="1">
    <citation type="submission" date="2020-03" db="EMBL/GenBank/DDBJ databases">
        <authorList>
            <person name="Zhu W."/>
        </authorList>
    </citation>
    <scope>NUCLEOTIDE SEQUENCE [LARGE SCALE GENOMIC DNA]</scope>
    <source>
        <strain evidence="3 4">185</strain>
    </source>
</reference>
<evidence type="ECO:0000313" key="4">
    <source>
        <dbReference type="Proteomes" id="UP000501939"/>
    </source>
</evidence>
<protein>
    <submittedName>
        <fullName evidence="3">DUF2059 domain-containing protein</fullName>
    </submittedName>
</protein>
<dbReference type="Pfam" id="PF09832">
    <property type="entry name" value="DUF2059"/>
    <property type="match status" value="1"/>
</dbReference>
<feature type="chain" id="PRO_5026107322" evidence="1">
    <location>
        <begin position="22"/>
        <end position="184"/>
    </location>
</feature>
<accession>A0A6G8S6S6</accession>
<dbReference type="KEGG" id="alj:G8D99_12920"/>
<proteinExistence type="predicted"/>
<organism evidence="3 4">
    <name type="scientific">Acinetobacter lanii</name>
    <dbReference type="NCBI Taxonomy" id="2715163"/>
    <lineage>
        <taxon>Bacteria</taxon>
        <taxon>Pseudomonadati</taxon>
        <taxon>Pseudomonadota</taxon>
        <taxon>Gammaproteobacteria</taxon>
        <taxon>Moraxellales</taxon>
        <taxon>Moraxellaceae</taxon>
        <taxon>Acinetobacter</taxon>
    </lineage>
</organism>
<name>A0A6G8S6S6_9GAMM</name>
<evidence type="ECO:0000313" key="3">
    <source>
        <dbReference type="EMBL" id="QIO09820.1"/>
    </source>
</evidence>
<sequence>MKITTILSITLLILINQKSFAKQATEQSVNQLIQVMNINSVLQETLKQIRPQMDQNAYVTVKSIIKHDQLSPQEQIVANELADQMYQQSVKILAWEQMKPIYEKVYREVYSGEEVQAQIDFYSSEIGQSILRKSPLVAQESMKIINTQIGKILQTQEKDLQKLNLKLGRVLISKNDGVSIIRSV</sequence>
<dbReference type="Proteomes" id="UP000501939">
    <property type="component" value="Chromosome"/>
</dbReference>
<dbReference type="AlphaFoldDB" id="A0A6G8S6S6"/>
<dbReference type="RefSeq" id="WP_166326572.1">
    <property type="nucleotide sequence ID" value="NZ_CP049916.1"/>
</dbReference>
<gene>
    <name evidence="3" type="ORF">G8D99_12920</name>
</gene>
<evidence type="ECO:0000256" key="1">
    <source>
        <dbReference type="SAM" id="SignalP"/>
    </source>
</evidence>
<feature type="signal peptide" evidence="1">
    <location>
        <begin position="1"/>
        <end position="21"/>
    </location>
</feature>
<feature type="domain" description="DUF2059" evidence="2">
    <location>
        <begin position="96"/>
        <end position="153"/>
    </location>
</feature>
<keyword evidence="1" id="KW-0732">Signal</keyword>
<dbReference type="EMBL" id="CP049916">
    <property type="protein sequence ID" value="QIO09820.1"/>
    <property type="molecule type" value="Genomic_DNA"/>
</dbReference>
<evidence type="ECO:0000259" key="2">
    <source>
        <dbReference type="Pfam" id="PF09832"/>
    </source>
</evidence>
<keyword evidence="4" id="KW-1185">Reference proteome</keyword>